<feature type="signal peptide" evidence="2">
    <location>
        <begin position="1"/>
        <end position="22"/>
    </location>
</feature>
<sequence length="102" mass="11087">MVSTVIRCIVFVLFRCVHHPRCHNLPVCYPVPSFNRQLCPLIATMNSTTTSTIPITTATTPTTTTRATKQPAMNSTTTSTIPITTATTPTTTTRATQQPGKH</sequence>
<organism evidence="3 4">
    <name type="scientific">Rotaria sordida</name>
    <dbReference type="NCBI Taxonomy" id="392033"/>
    <lineage>
        <taxon>Eukaryota</taxon>
        <taxon>Metazoa</taxon>
        <taxon>Spiralia</taxon>
        <taxon>Gnathifera</taxon>
        <taxon>Rotifera</taxon>
        <taxon>Eurotatoria</taxon>
        <taxon>Bdelloidea</taxon>
        <taxon>Philodinida</taxon>
        <taxon>Philodinidae</taxon>
        <taxon>Rotaria</taxon>
    </lineage>
</organism>
<name>A0A814GDU4_9BILA</name>
<feature type="compositionally biased region" description="Low complexity" evidence="1">
    <location>
        <begin position="75"/>
        <end position="96"/>
    </location>
</feature>
<protein>
    <submittedName>
        <fullName evidence="3">Uncharacterized protein</fullName>
    </submittedName>
</protein>
<feature type="region of interest" description="Disordered" evidence="1">
    <location>
        <begin position="52"/>
        <end position="102"/>
    </location>
</feature>
<feature type="chain" id="PRO_5032927948" evidence="2">
    <location>
        <begin position="23"/>
        <end position="102"/>
    </location>
</feature>
<dbReference type="Proteomes" id="UP000663889">
    <property type="component" value="Unassembled WGS sequence"/>
</dbReference>
<evidence type="ECO:0000256" key="2">
    <source>
        <dbReference type="SAM" id="SignalP"/>
    </source>
</evidence>
<dbReference type="EMBL" id="CAJNOU010000427">
    <property type="protein sequence ID" value="CAF0994480.1"/>
    <property type="molecule type" value="Genomic_DNA"/>
</dbReference>
<reference evidence="3" key="1">
    <citation type="submission" date="2021-02" db="EMBL/GenBank/DDBJ databases">
        <authorList>
            <person name="Nowell W R."/>
        </authorList>
    </citation>
    <scope>NUCLEOTIDE SEQUENCE</scope>
</reference>
<proteinExistence type="predicted"/>
<comment type="caution">
    <text evidence="3">The sequence shown here is derived from an EMBL/GenBank/DDBJ whole genome shotgun (WGS) entry which is preliminary data.</text>
</comment>
<evidence type="ECO:0000313" key="3">
    <source>
        <dbReference type="EMBL" id="CAF0994480.1"/>
    </source>
</evidence>
<keyword evidence="2" id="KW-0732">Signal</keyword>
<gene>
    <name evidence="3" type="ORF">SEV965_LOCUS10450</name>
</gene>
<feature type="compositionally biased region" description="Low complexity" evidence="1">
    <location>
        <begin position="52"/>
        <end position="68"/>
    </location>
</feature>
<accession>A0A814GDU4</accession>
<dbReference type="AlphaFoldDB" id="A0A814GDU4"/>
<evidence type="ECO:0000313" key="4">
    <source>
        <dbReference type="Proteomes" id="UP000663889"/>
    </source>
</evidence>
<evidence type="ECO:0000256" key="1">
    <source>
        <dbReference type="SAM" id="MobiDB-lite"/>
    </source>
</evidence>